<evidence type="ECO:0000313" key="3">
    <source>
        <dbReference type="Proteomes" id="UP000075230"/>
    </source>
</evidence>
<evidence type="ECO:0000256" key="1">
    <source>
        <dbReference type="SAM" id="MobiDB-lite"/>
    </source>
</evidence>
<evidence type="ECO:0000313" key="2">
    <source>
        <dbReference type="EMBL" id="GAT18952.1"/>
    </source>
</evidence>
<dbReference type="Proteomes" id="UP000075230">
    <property type="component" value="Unassembled WGS sequence"/>
</dbReference>
<reference evidence="3" key="2">
    <citation type="submission" date="2016-02" db="EMBL/GenBank/DDBJ databases">
        <title>Genome sequencing of Aspergillus luchuensis NBRC 4314.</title>
        <authorList>
            <person name="Yamada O."/>
        </authorList>
    </citation>
    <scope>NUCLEOTIDE SEQUENCE [LARGE SCALE GENOMIC DNA]</scope>
    <source>
        <strain evidence="3">RIB 2604</strain>
    </source>
</reference>
<comment type="caution">
    <text evidence="2">The sequence shown here is derived from an EMBL/GenBank/DDBJ whole genome shotgun (WGS) entry which is preliminary data.</text>
</comment>
<feature type="compositionally biased region" description="Polar residues" evidence="1">
    <location>
        <begin position="22"/>
        <end position="34"/>
    </location>
</feature>
<gene>
    <name evidence="2" type="ORF">RIB2604_00300490</name>
</gene>
<organism evidence="2 3">
    <name type="scientific">Aspergillus kawachii</name>
    <name type="common">White koji mold</name>
    <name type="synonym">Aspergillus awamori var. kawachi</name>
    <dbReference type="NCBI Taxonomy" id="1069201"/>
    <lineage>
        <taxon>Eukaryota</taxon>
        <taxon>Fungi</taxon>
        <taxon>Dikarya</taxon>
        <taxon>Ascomycota</taxon>
        <taxon>Pezizomycotina</taxon>
        <taxon>Eurotiomycetes</taxon>
        <taxon>Eurotiomycetidae</taxon>
        <taxon>Eurotiales</taxon>
        <taxon>Aspergillaceae</taxon>
        <taxon>Aspergillus</taxon>
        <taxon>Aspergillus subgen. Circumdati</taxon>
    </lineage>
</organism>
<dbReference type="AlphaFoldDB" id="A0A146EYX3"/>
<sequence>MQAYQKHPRTIRIKTKKTFSNADNISIKSTSPETGQVAADPTTGPSRGILALTLSQYPQPQRPAYSPSTAENATDDTPEKLDGDSAICIAGASHATPSKYGVLTL</sequence>
<feature type="region of interest" description="Disordered" evidence="1">
    <location>
        <begin position="22"/>
        <end position="82"/>
    </location>
</feature>
<proteinExistence type="predicted"/>
<protein>
    <submittedName>
        <fullName evidence="2">Ribosome biogenesis protein Urb1</fullName>
    </submittedName>
</protein>
<name>A0A146EYX3_ASPKA</name>
<reference evidence="2 3" key="1">
    <citation type="journal article" date="2016" name="DNA Res.">
        <title>Genome sequence of Aspergillus luchuensis NBRC 4314.</title>
        <authorList>
            <person name="Yamada O."/>
            <person name="Machida M."/>
            <person name="Hosoyama A."/>
            <person name="Goto M."/>
            <person name="Takahashi T."/>
            <person name="Futagami T."/>
            <person name="Yamagata Y."/>
            <person name="Takeuchi M."/>
            <person name="Kobayashi T."/>
            <person name="Koike H."/>
            <person name="Abe K."/>
            <person name="Asai K."/>
            <person name="Arita M."/>
            <person name="Fujita N."/>
            <person name="Fukuda K."/>
            <person name="Higa K."/>
            <person name="Horikawa H."/>
            <person name="Ishikawa T."/>
            <person name="Jinno K."/>
            <person name="Kato Y."/>
            <person name="Kirimura K."/>
            <person name="Mizutani O."/>
            <person name="Nakasone K."/>
            <person name="Sano M."/>
            <person name="Shiraishi Y."/>
            <person name="Tsukahara M."/>
            <person name="Gomi K."/>
        </authorList>
    </citation>
    <scope>NUCLEOTIDE SEQUENCE [LARGE SCALE GENOMIC DNA]</scope>
    <source>
        <strain evidence="2 3">RIB 2604</strain>
    </source>
</reference>
<dbReference type="EMBL" id="BCWF01000003">
    <property type="protein sequence ID" value="GAT18952.1"/>
    <property type="molecule type" value="Genomic_DNA"/>
</dbReference>
<accession>A0A146EYX3</accession>